<feature type="domain" description="XPG-I" evidence="16">
    <location>
        <begin position="142"/>
        <end position="206"/>
    </location>
</feature>
<dbReference type="CDD" id="cd09908">
    <property type="entry name" value="H3TH_EXO1"/>
    <property type="match status" value="1"/>
</dbReference>
<dbReference type="VEuPathDB" id="FungiDB:TAPDE_001706"/>
<keyword evidence="7" id="KW-0378">Hydrolase</keyword>
<dbReference type="InterPro" id="IPR006085">
    <property type="entry name" value="XPG_DNA_repair_N"/>
</dbReference>
<dbReference type="SMART" id="SM00279">
    <property type="entry name" value="HhH2"/>
    <property type="match status" value="1"/>
</dbReference>
<evidence type="ECO:0000313" key="19">
    <source>
        <dbReference type="Proteomes" id="UP000013776"/>
    </source>
</evidence>
<evidence type="ECO:0000256" key="12">
    <source>
        <dbReference type="ARBA" id="ARBA00023204"/>
    </source>
</evidence>
<dbReference type="SMART" id="SM00484">
    <property type="entry name" value="XPGI"/>
    <property type="match status" value="1"/>
</dbReference>
<keyword evidence="11" id="KW-0238">DNA-binding</keyword>
<keyword evidence="9" id="KW-0460">Magnesium</keyword>
<evidence type="ECO:0000256" key="5">
    <source>
        <dbReference type="ARBA" id="ARBA00022723"/>
    </source>
</evidence>
<dbReference type="SMART" id="SM00485">
    <property type="entry name" value="XPGN"/>
    <property type="match status" value="1"/>
</dbReference>
<gene>
    <name evidence="18" type="ORF">TAPDE_001706</name>
</gene>
<keyword evidence="19" id="KW-1185">Reference proteome</keyword>
<evidence type="ECO:0000256" key="7">
    <source>
        <dbReference type="ARBA" id="ARBA00022801"/>
    </source>
</evidence>
<sequence length="652" mass="72391">MGIQGLLPLLKSITVHTHVKHYAQQTLGVDAYVWLHRGAIACASDLALGKHTTKYVDYAMHRVKMLQHYGVTPYIVLDGDYLPSKARTEVERETRRSENTKLGKEQMARGNIKLAQEFFQKAVDITPEMALRFIKALQADKIDYVVAPYEADAQLAYLERVGLIDGIVTEDSDLLVFGCKKVLFKLNEFGECMEISRSRFGNNSGMSLAGWDDDMFRYMAILSGCDYLASIPGMGLKTAHRLVRKYKKLENIFRGLRIEVGLKMPMDYEENFRRANMTFLHQRVFCPLKLSMIMGIEPSFALDEETLRLIGAQLPDEVARSVADGTVDPISKVVISLPENMSGVPRRASLRHANTAPVGNMLLDKFLVPKDSNDGSVLSERDPNIPSTSLRPDSASRAEEMKRKLAPRPSVLEQAHAKKLKLFESSPSPPAKQVIGQSFSFQAEENKENSRVSPFFTPRRTPQRVSRLDQDLEAAIKASVIDEQKRQQFEGFENPVAFEVDRTTSTVAVMSGKDTGLVSNHFAPVASEKKPLPTLLRKNSTVADQDPIAATIGLPTPPNSQNLDSMVAGWRQKYSHVEALRTPLSPVTPVPKETVSRPPVFRTSSSISRMGGQALSRRASSPSLSGSTQRRAFLPLTSSLSQPPNTSPRPPL</sequence>
<comment type="similarity">
    <text evidence="3">Belongs to the XPG/RAD2 endonuclease family. EXO1 subfamily.</text>
</comment>
<evidence type="ECO:0000313" key="18">
    <source>
        <dbReference type="EMBL" id="CCG81837.1"/>
    </source>
</evidence>
<dbReference type="STRING" id="1097556.R4XEP2"/>
<dbReference type="SUPFAM" id="SSF88723">
    <property type="entry name" value="PIN domain-like"/>
    <property type="match status" value="1"/>
</dbReference>
<dbReference type="InterPro" id="IPR019734">
    <property type="entry name" value="TPR_rpt"/>
</dbReference>
<keyword evidence="13" id="KW-0539">Nucleus</keyword>
<comment type="caution">
    <text evidence="18">The sequence shown here is derived from an EMBL/GenBank/DDBJ whole genome shotgun (WGS) entry which is preliminary data.</text>
</comment>
<evidence type="ECO:0000256" key="6">
    <source>
        <dbReference type="ARBA" id="ARBA00022763"/>
    </source>
</evidence>
<evidence type="ECO:0000256" key="9">
    <source>
        <dbReference type="ARBA" id="ARBA00022842"/>
    </source>
</evidence>
<dbReference type="GO" id="GO:0003677">
    <property type="term" value="F:DNA binding"/>
    <property type="evidence" value="ECO:0007669"/>
    <property type="project" value="UniProtKB-KW"/>
</dbReference>
<dbReference type="EMBL" id="CAHR02000060">
    <property type="protein sequence ID" value="CCG81837.1"/>
    <property type="molecule type" value="Genomic_DNA"/>
</dbReference>
<feature type="region of interest" description="Disordered" evidence="15">
    <location>
        <begin position="374"/>
        <end position="404"/>
    </location>
</feature>
<evidence type="ECO:0000256" key="8">
    <source>
        <dbReference type="ARBA" id="ARBA00022839"/>
    </source>
</evidence>
<keyword evidence="14" id="KW-0802">TPR repeat</keyword>
<dbReference type="InterPro" id="IPR008918">
    <property type="entry name" value="HhH2"/>
</dbReference>
<dbReference type="FunFam" id="1.10.150.20:FF:000011">
    <property type="entry name" value="exonuclease 1"/>
    <property type="match status" value="1"/>
</dbReference>
<dbReference type="InterPro" id="IPR044752">
    <property type="entry name" value="PIN-like_EXO1"/>
</dbReference>
<dbReference type="GO" id="GO:0017108">
    <property type="term" value="F:5'-flap endonuclease activity"/>
    <property type="evidence" value="ECO:0007669"/>
    <property type="project" value="TreeGrafter"/>
</dbReference>
<evidence type="ECO:0000256" key="3">
    <source>
        <dbReference type="ARBA" id="ARBA00010563"/>
    </source>
</evidence>
<dbReference type="FunFam" id="3.40.50.1010:FF:000002">
    <property type="entry name" value="Exonuclease 1, putative"/>
    <property type="match status" value="1"/>
</dbReference>
<dbReference type="AlphaFoldDB" id="R4XEP2"/>
<evidence type="ECO:0000256" key="4">
    <source>
        <dbReference type="ARBA" id="ARBA00022722"/>
    </source>
</evidence>
<keyword evidence="4" id="KW-0540">Nuclease</keyword>
<dbReference type="Gene3D" id="1.10.150.20">
    <property type="entry name" value="5' to 3' exonuclease, C-terminal subdomain"/>
    <property type="match status" value="1"/>
</dbReference>
<keyword evidence="5" id="KW-0479">Metal-binding</keyword>
<evidence type="ECO:0000256" key="14">
    <source>
        <dbReference type="PROSITE-ProRule" id="PRU00339"/>
    </source>
</evidence>
<evidence type="ECO:0000256" key="1">
    <source>
        <dbReference type="ARBA" id="ARBA00001946"/>
    </source>
</evidence>
<dbReference type="GO" id="GO:0006281">
    <property type="term" value="P:DNA repair"/>
    <property type="evidence" value="ECO:0007669"/>
    <property type="project" value="UniProtKB-KW"/>
</dbReference>
<evidence type="ECO:0000256" key="2">
    <source>
        <dbReference type="ARBA" id="ARBA00004123"/>
    </source>
</evidence>
<feature type="compositionally biased region" description="Basic and acidic residues" evidence="15">
    <location>
        <begin position="394"/>
        <end position="403"/>
    </location>
</feature>
<evidence type="ECO:0000256" key="10">
    <source>
        <dbReference type="ARBA" id="ARBA00022881"/>
    </source>
</evidence>
<dbReference type="GO" id="GO:0005634">
    <property type="term" value="C:nucleus"/>
    <property type="evidence" value="ECO:0007669"/>
    <property type="project" value="UniProtKB-SubCell"/>
</dbReference>
<keyword evidence="10" id="KW-0267">Excision nuclease</keyword>
<comment type="subcellular location">
    <subcellularLocation>
        <location evidence="2">Nucleus</location>
    </subcellularLocation>
</comment>
<dbReference type="Gene3D" id="3.40.50.1010">
    <property type="entry name" value="5'-nuclease"/>
    <property type="match status" value="1"/>
</dbReference>
<proteinExistence type="inferred from homology"/>
<evidence type="ECO:0000256" key="11">
    <source>
        <dbReference type="ARBA" id="ARBA00023125"/>
    </source>
</evidence>
<dbReference type="InterPro" id="IPR037315">
    <property type="entry name" value="EXO1_H3TH"/>
</dbReference>
<feature type="region of interest" description="Disordered" evidence="15">
    <location>
        <begin position="588"/>
        <end position="652"/>
    </location>
</feature>
<dbReference type="PROSITE" id="PS50005">
    <property type="entry name" value="TPR"/>
    <property type="match status" value="1"/>
</dbReference>
<accession>R4XEP2</accession>
<feature type="repeat" description="TPR" evidence="14">
    <location>
        <begin position="96"/>
        <end position="129"/>
    </location>
</feature>
<protein>
    <submittedName>
        <fullName evidence="18">Uncharacterized protein</fullName>
    </submittedName>
</protein>
<evidence type="ECO:0000259" key="16">
    <source>
        <dbReference type="SMART" id="SM00484"/>
    </source>
</evidence>
<comment type="cofactor">
    <cofactor evidence="1">
        <name>Mg(2+)</name>
        <dbReference type="ChEBI" id="CHEBI:18420"/>
    </cofactor>
</comment>
<feature type="domain" description="XPG N-terminal" evidence="17">
    <location>
        <begin position="1"/>
        <end position="99"/>
    </location>
</feature>
<evidence type="ECO:0000256" key="13">
    <source>
        <dbReference type="ARBA" id="ARBA00023242"/>
    </source>
</evidence>
<dbReference type="InterPro" id="IPR006086">
    <property type="entry name" value="XPG-I_dom"/>
</dbReference>
<feature type="compositionally biased region" description="Basic and acidic residues" evidence="15">
    <location>
        <begin position="374"/>
        <end position="383"/>
    </location>
</feature>
<dbReference type="InterPro" id="IPR006084">
    <property type="entry name" value="XPG/Rad2"/>
</dbReference>
<keyword evidence="12" id="KW-0234">DNA repair</keyword>
<dbReference type="Proteomes" id="UP000013776">
    <property type="component" value="Unassembled WGS sequence"/>
</dbReference>
<dbReference type="CDD" id="cd09857">
    <property type="entry name" value="PIN_EXO1"/>
    <property type="match status" value="1"/>
</dbReference>
<dbReference type="InterPro" id="IPR036279">
    <property type="entry name" value="5-3_exonuclease_C_sf"/>
</dbReference>
<dbReference type="eggNOG" id="KOG2518">
    <property type="taxonomic scope" value="Eukaryota"/>
</dbReference>
<evidence type="ECO:0000259" key="17">
    <source>
        <dbReference type="SMART" id="SM00485"/>
    </source>
</evidence>
<keyword evidence="8" id="KW-0269">Exonuclease</keyword>
<dbReference type="PANTHER" id="PTHR11081:SF65">
    <property type="entry name" value="DNA DAMAGE-INDUCIBLE PROTEIN DIN7-RELATED"/>
    <property type="match status" value="1"/>
</dbReference>
<dbReference type="Pfam" id="PF00867">
    <property type="entry name" value="XPG_I"/>
    <property type="match status" value="1"/>
</dbReference>
<dbReference type="InterPro" id="IPR029060">
    <property type="entry name" value="PIN-like_dom_sf"/>
</dbReference>
<dbReference type="PRINTS" id="PR00853">
    <property type="entry name" value="XPGRADSUPER"/>
</dbReference>
<keyword evidence="6" id="KW-0227">DNA damage</keyword>
<name>R4XEP2_TAPDE</name>
<dbReference type="Pfam" id="PF00752">
    <property type="entry name" value="XPG_N"/>
    <property type="match status" value="1"/>
</dbReference>
<reference evidence="18 19" key="1">
    <citation type="journal article" date="2013" name="MBio">
        <title>Genome sequencing of the plant pathogen Taphrina deformans, the causal agent of peach leaf curl.</title>
        <authorList>
            <person name="Cisse O.H."/>
            <person name="Almeida J.M.G.C.F."/>
            <person name="Fonseca A."/>
            <person name="Kumar A.A."/>
            <person name="Salojaervi J."/>
            <person name="Overmyer K."/>
            <person name="Hauser P.M."/>
            <person name="Pagni M."/>
        </authorList>
    </citation>
    <scope>NUCLEOTIDE SEQUENCE [LARGE SCALE GENOMIC DNA]</scope>
    <source>
        <strain evidence="19">PYCC 5710 / ATCC 11124 / CBS 356.35 / IMI 108563 / JCM 9778 / NBRC 8474</strain>
    </source>
</reference>
<dbReference type="GO" id="GO:0035312">
    <property type="term" value="F:5'-3' DNA exonuclease activity"/>
    <property type="evidence" value="ECO:0007669"/>
    <property type="project" value="InterPro"/>
</dbReference>
<dbReference type="GO" id="GO:0046872">
    <property type="term" value="F:metal ion binding"/>
    <property type="evidence" value="ECO:0007669"/>
    <property type="project" value="UniProtKB-KW"/>
</dbReference>
<feature type="compositionally biased region" description="Low complexity" evidence="15">
    <location>
        <begin position="614"/>
        <end position="627"/>
    </location>
</feature>
<dbReference type="PANTHER" id="PTHR11081">
    <property type="entry name" value="FLAP ENDONUCLEASE FAMILY MEMBER"/>
    <property type="match status" value="1"/>
</dbReference>
<evidence type="ECO:0000256" key="15">
    <source>
        <dbReference type="SAM" id="MobiDB-lite"/>
    </source>
</evidence>
<organism evidence="18 19">
    <name type="scientific">Taphrina deformans (strain PYCC 5710 / ATCC 11124 / CBS 356.35 / IMI 108563 / JCM 9778 / NBRC 8474)</name>
    <name type="common">Peach leaf curl fungus</name>
    <name type="synonym">Lalaria deformans</name>
    <dbReference type="NCBI Taxonomy" id="1097556"/>
    <lineage>
        <taxon>Eukaryota</taxon>
        <taxon>Fungi</taxon>
        <taxon>Dikarya</taxon>
        <taxon>Ascomycota</taxon>
        <taxon>Taphrinomycotina</taxon>
        <taxon>Taphrinomycetes</taxon>
        <taxon>Taphrinales</taxon>
        <taxon>Taphrinaceae</taxon>
        <taxon>Taphrina</taxon>
    </lineage>
</organism>
<dbReference type="SUPFAM" id="SSF47807">
    <property type="entry name" value="5' to 3' exonuclease, C-terminal subdomain"/>
    <property type="match status" value="1"/>
</dbReference>
<dbReference type="OrthoDB" id="26491at2759"/>